<keyword evidence="10" id="KW-0812">Transmembrane</keyword>
<dbReference type="AlphaFoldDB" id="A0A2M7RNB2"/>
<dbReference type="Proteomes" id="UP000229371">
    <property type="component" value="Unassembled WGS sequence"/>
</dbReference>
<evidence type="ECO:0000256" key="7">
    <source>
        <dbReference type="PIRSR" id="PIRSR618044-1"/>
    </source>
</evidence>
<reference evidence="13" key="1">
    <citation type="submission" date="2017-09" db="EMBL/GenBank/DDBJ databases">
        <title>Depth-based differentiation of microbial function through sediment-hosted aquifers and enrichment of novel symbionts in the deep terrestrial subsurface.</title>
        <authorList>
            <person name="Probst A.J."/>
            <person name="Ladd B."/>
            <person name="Jarett J.K."/>
            <person name="Geller-Mcgrath D.E."/>
            <person name="Sieber C.M.K."/>
            <person name="Emerson J.B."/>
            <person name="Anantharaman K."/>
            <person name="Thomas B.C."/>
            <person name="Malmstrom R."/>
            <person name="Stieglmeier M."/>
            <person name="Klingl A."/>
            <person name="Woyke T."/>
            <person name="Ryan C.M."/>
            <person name="Banfield J.F."/>
        </authorList>
    </citation>
    <scope>NUCLEOTIDE SEQUENCE [LARGE SCALE GENOMIC DNA]</scope>
</reference>
<evidence type="ECO:0000256" key="9">
    <source>
        <dbReference type="RuleBase" id="RU004016"/>
    </source>
</evidence>
<dbReference type="GO" id="GO:0008360">
    <property type="term" value="P:regulation of cell shape"/>
    <property type="evidence" value="ECO:0007669"/>
    <property type="project" value="UniProtKB-KW"/>
</dbReference>
<feature type="active site" evidence="7">
    <location>
        <position position="177"/>
    </location>
</feature>
<dbReference type="Gene3D" id="3.40.710.10">
    <property type="entry name" value="DD-peptidase/beta-lactamase superfamily"/>
    <property type="match status" value="1"/>
</dbReference>
<comment type="caution">
    <text evidence="12">The sequence shown here is derived from an EMBL/GenBank/DDBJ whole genome shotgun (WGS) entry which is preliminary data.</text>
</comment>
<feature type="active site" description="Acyl-ester intermediate" evidence="7">
    <location>
        <position position="122"/>
    </location>
</feature>
<dbReference type="InterPro" id="IPR018044">
    <property type="entry name" value="Peptidase_S11"/>
</dbReference>
<evidence type="ECO:0000256" key="3">
    <source>
        <dbReference type="ARBA" id="ARBA00022801"/>
    </source>
</evidence>
<dbReference type="Pfam" id="PF00768">
    <property type="entry name" value="Peptidase_S11"/>
    <property type="match status" value="1"/>
</dbReference>
<sequence>MAKKNKNKIRNDNANRQKKIHKILILIMKKFKFFIIVFLISLAFWVGINIFQKTVEDFFYSKAMKEIPPLSYTAQISFPLEYKVQEEPQISAESAILVEINKQGEEQMVFKKNEKEKMAIASLTKLMTGLVALEFYQPKLETKISEKAVSQPEQTGFLKIGERLKVEDLLYIALIESSNDAAFALAEIIKQESFVDLMNLKAEDIGLKDTHFFNSNGIDGGAFDTNYSTAEDLIKLAKYVWIKRPLIVEILSNKKYSLYLENGRLHHIIYNTNTLLGENPKIISGKTGFTSKAGECLLLFFKGEKAENYYIAIVLNSQNRFEDMKKLIKYAI</sequence>
<keyword evidence="10" id="KW-1133">Transmembrane helix</keyword>
<protein>
    <recommendedName>
        <fullName evidence="11">Peptidase S11 D-alanyl-D-alanine carboxypeptidase A N-terminal domain-containing protein</fullName>
    </recommendedName>
</protein>
<evidence type="ECO:0000256" key="8">
    <source>
        <dbReference type="PIRSR" id="PIRSR618044-2"/>
    </source>
</evidence>
<evidence type="ECO:0000256" key="5">
    <source>
        <dbReference type="ARBA" id="ARBA00022984"/>
    </source>
</evidence>
<dbReference type="PRINTS" id="PR00725">
    <property type="entry name" value="DADACBPTASE1"/>
</dbReference>
<dbReference type="GO" id="GO:0009002">
    <property type="term" value="F:serine-type D-Ala-D-Ala carboxypeptidase activity"/>
    <property type="evidence" value="ECO:0007669"/>
    <property type="project" value="InterPro"/>
</dbReference>
<keyword evidence="4" id="KW-0133">Cell shape</keyword>
<feature type="active site" evidence="7">
    <location>
        <position position="125"/>
    </location>
</feature>
<dbReference type="SUPFAM" id="SSF56601">
    <property type="entry name" value="beta-lactamase/transpeptidase-like"/>
    <property type="match status" value="1"/>
</dbReference>
<keyword evidence="3" id="KW-0378">Hydrolase</keyword>
<gene>
    <name evidence="12" type="ORF">COY61_01070</name>
</gene>
<dbReference type="InterPro" id="IPR012338">
    <property type="entry name" value="Beta-lactam/transpept-like"/>
</dbReference>
<dbReference type="GO" id="GO:0006508">
    <property type="term" value="P:proteolysis"/>
    <property type="evidence" value="ECO:0007669"/>
    <property type="project" value="InterPro"/>
</dbReference>
<evidence type="ECO:0000256" key="2">
    <source>
        <dbReference type="ARBA" id="ARBA00022729"/>
    </source>
</evidence>
<keyword evidence="5" id="KW-0573">Peptidoglycan synthesis</keyword>
<keyword evidence="10" id="KW-0472">Membrane</keyword>
<evidence type="ECO:0000313" key="12">
    <source>
        <dbReference type="EMBL" id="PIZ00968.1"/>
    </source>
</evidence>
<name>A0A2M7RNB2_9BACT</name>
<evidence type="ECO:0000259" key="11">
    <source>
        <dbReference type="Pfam" id="PF00768"/>
    </source>
</evidence>
<dbReference type="GO" id="GO:0009252">
    <property type="term" value="P:peptidoglycan biosynthetic process"/>
    <property type="evidence" value="ECO:0007669"/>
    <property type="project" value="UniProtKB-KW"/>
</dbReference>
<dbReference type="PANTHER" id="PTHR21581">
    <property type="entry name" value="D-ALANYL-D-ALANINE CARBOXYPEPTIDASE"/>
    <property type="match status" value="1"/>
</dbReference>
<evidence type="ECO:0000256" key="1">
    <source>
        <dbReference type="ARBA" id="ARBA00007164"/>
    </source>
</evidence>
<evidence type="ECO:0000256" key="6">
    <source>
        <dbReference type="ARBA" id="ARBA00023316"/>
    </source>
</evidence>
<evidence type="ECO:0000256" key="4">
    <source>
        <dbReference type="ARBA" id="ARBA00022960"/>
    </source>
</evidence>
<dbReference type="PANTHER" id="PTHR21581:SF26">
    <property type="entry name" value="D-ALANYL-D-ALANINE ENDOPEPTIDASE"/>
    <property type="match status" value="1"/>
</dbReference>
<evidence type="ECO:0000256" key="10">
    <source>
        <dbReference type="SAM" id="Phobius"/>
    </source>
</evidence>
<dbReference type="EMBL" id="PFMI01000028">
    <property type="protein sequence ID" value="PIZ00968.1"/>
    <property type="molecule type" value="Genomic_DNA"/>
</dbReference>
<proteinExistence type="inferred from homology"/>
<organism evidence="12 13">
    <name type="scientific">bacterium (Candidatus Gribaldobacteria) CG_4_10_14_0_8_um_filter_33_9</name>
    <dbReference type="NCBI Taxonomy" id="2014266"/>
    <lineage>
        <taxon>Bacteria</taxon>
        <taxon>Candidatus Gribaldobacteria</taxon>
    </lineage>
</organism>
<keyword evidence="2" id="KW-0732">Signal</keyword>
<feature type="transmembrane region" description="Helical" evidence="10">
    <location>
        <begin position="31"/>
        <end position="51"/>
    </location>
</feature>
<feature type="domain" description="Peptidase S11 D-alanyl-D-alanine carboxypeptidase A N-terminal" evidence="11">
    <location>
        <begin position="84"/>
        <end position="318"/>
    </location>
</feature>
<keyword evidence="6" id="KW-0961">Cell wall biogenesis/degradation</keyword>
<dbReference type="GO" id="GO:0071555">
    <property type="term" value="P:cell wall organization"/>
    <property type="evidence" value="ECO:0007669"/>
    <property type="project" value="UniProtKB-KW"/>
</dbReference>
<accession>A0A2M7RNB2</accession>
<comment type="similarity">
    <text evidence="1 9">Belongs to the peptidase S11 family.</text>
</comment>
<evidence type="ECO:0000313" key="13">
    <source>
        <dbReference type="Proteomes" id="UP000229371"/>
    </source>
</evidence>
<dbReference type="InterPro" id="IPR001967">
    <property type="entry name" value="Peptidase_S11_N"/>
</dbReference>
<feature type="binding site" evidence="8">
    <location>
        <position position="286"/>
    </location>
    <ligand>
        <name>substrate</name>
    </ligand>
</feature>